<accession>A7G595</accession>
<evidence type="ECO:0000256" key="1">
    <source>
        <dbReference type="ARBA" id="ARBA00004496"/>
    </source>
</evidence>
<dbReference type="GO" id="GO:0005737">
    <property type="term" value="C:cytoplasm"/>
    <property type="evidence" value="ECO:0007669"/>
    <property type="project" value="UniProtKB-SubCell"/>
</dbReference>
<keyword evidence="4" id="KW-0051">Antiviral defense</keyword>
<evidence type="ECO:0000313" key="6">
    <source>
        <dbReference type="EMBL" id="CAL83713.1"/>
    </source>
</evidence>
<proteinExistence type="inferred from homology"/>
<accession>A5I3U3</accession>
<evidence type="ECO:0000256" key="5">
    <source>
        <dbReference type="ARBA" id="ARBA00030001"/>
    </source>
</evidence>
<evidence type="ECO:0000313" key="7">
    <source>
        <dbReference type="Proteomes" id="UP000001986"/>
    </source>
</evidence>
<dbReference type="GO" id="GO:0051607">
    <property type="term" value="P:defense response to virus"/>
    <property type="evidence" value="ECO:0007669"/>
    <property type="project" value="UniProtKB-KW"/>
</dbReference>
<dbReference type="GeneID" id="5186427"/>
<keyword evidence="7" id="KW-1185">Reference proteome</keyword>
<sequence length="144" mass="16683">MNKREIEKQIPIAIDLIDEFMKKKKFLKKDDKEDDKKLKGIAKEYKGYISNFGASIIQSGLLSTVAFFEANDSKSKSDKQVLMDLILKVVDIYNEKQLEWKNNSPFLHYILENNNKQTEEEVINAAIAVKLAMRVFKFTENSES</sequence>
<organism evidence="6 7">
    <name type="scientific">Clostridium botulinum (strain Hall / ATCC 3502 / NCTC 13319 / Type A)</name>
    <dbReference type="NCBI Taxonomy" id="441771"/>
    <lineage>
        <taxon>Bacteria</taxon>
        <taxon>Bacillati</taxon>
        <taxon>Bacillota</taxon>
        <taxon>Clostridia</taxon>
        <taxon>Eubacteriales</taxon>
        <taxon>Clostridiaceae</taxon>
        <taxon>Clostridium</taxon>
    </lineage>
</organism>
<dbReference type="PATRIC" id="fig|413999.7.peg.2140"/>
<keyword evidence="3" id="KW-0963">Cytoplasm</keyword>
<comment type="similarity">
    <text evidence="2">Belongs to the CRISPR system Cmr5 family.</text>
</comment>
<evidence type="ECO:0000256" key="4">
    <source>
        <dbReference type="ARBA" id="ARBA00023118"/>
    </source>
</evidence>
<dbReference type="RefSeq" id="WP_011986671.1">
    <property type="nucleotide sequence ID" value="NC_009698.1"/>
</dbReference>
<dbReference type="SUPFAM" id="SSF158568">
    <property type="entry name" value="AF1862-like"/>
    <property type="match status" value="1"/>
</dbReference>
<dbReference type="AlphaFoldDB" id="A5I3U3"/>
<dbReference type="SMR" id="A5I3U3"/>
<dbReference type="Pfam" id="PF09701">
    <property type="entry name" value="Cas_Cmr5"/>
    <property type="match status" value="1"/>
</dbReference>
<dbReference type="EMBL" id="AM412317">
    <property type="protein sequence ID" value="CAL83713.1"/>
    <property type="molecule type" value="Genomic_DNA"/>
</dbReference>
<dbReference type="Proteomes" id="UP000001986">
    <property type="component" value="Chromosome"/>
</dbReference>
<reference evidence="6 7" key="1">
    <citation type="journal article" date="2007" name="Genome Res.">
        <title>Genome sequence of a proteolytic (Group I) Clostridium botulinum strain Hall A and comparative analysis of the clostridial genomes.</title>
        <authorList>
            <person name="Sebaihia M."/>
            <person name="Peck M.W."/>
            <person name="Minton N.P."/>
            <person name="Thomson N.R."/>
            <person name="Holden M.T.G."/>
            <person name="Mitchell W.J."/>
            <person name="Carter A.T."/>
            <person name="Bentley S.D."/>
            <person name="Mason D.R."/>
            <person name="Crossman L."/>
            <person name="Paul C.J."/>
            <person name="Ivens A."/>
            <person name="Wells-Bennik M.H.J."/>
            <person name="Davis I.J."/>
            <person name="Cerdeno-Tarraga A.M."/>
            <person name="Churcher C."/>
            <person name="Quail M.A."/>
            <person name="Chillingworth T."/>
            <person name="Feltwell T."/>
            <person name="Fraser A."/>
            <person name="Goodhead I."/>
            <person name="Hance Z."/>
            <person name="Jagels K."/>
            <person name="Larke N."/>
            <person name="Maddison M."/>
            <person name="Moule S."/>
            <person name="Mungall K."/>
            <person name="Norbertczak H."/>
            <person name="Rabbinowitsch E."/>
            <person name="Sanders M."/>
            <person name="Simmonds M."/>
            <person name="White B."/>
            <person name="Whithead S."/>
            <person name="Parkhill J."/>
        </authorList>
    </citation>
    <scope>NUCLEOTIDE SEQUENCE [LARGE SCALE GENOMIC DNA]</scope>
    <source>
        <strain evidence="7">Hall / ATCC 3502 / NCTC 13319 / Type A [Sanger]</strain>
    </source>
</reference>
<evidence type="ECO:0000256" key="2">
    <source>
        <dbReference type="ARBA" id="ARBA00006161"/>
    </source>
</evidence>
<gene>
    <name evidence="6" type="ordered locus">CBO2172</name>
</gene>
<dbReference type="KEGG" id="cbh:CLC_2114"/>
<dbReference type="HOGENOM" id="CLU_144785_0_0_9"/>
<dbReference type="InterPro" id="IPR023101">
    <property type="entry name" value="AF1862-like_dom_sf"/>
</dbReference>
<evidence type="ECO:0000256" key="3">
    <source>
        <dbReference type="ARBA" id="ARBA00022490"/>
    </source>
</evidence>
<dbReference type="InterPro" id="IPR010160">
    <property type="entry name" value="CRISPR-assoc_prot_Cmr5"/>
</dbReference>
<dbReference type="KEGG" id="cbo:CBO2172"/>
<dbReference type="Gene3D" id="1.10.520.30">
    <property type="entry name" value="AF1862-like domain"/>
    <property type="match status" value="1"/>
</dbReference>
<name>A5I3U3_CLOBH</name>
<protein>
    <recommendedName>
        <fullName evidence="5">CRISPR type III-B/RAMP module-associated protein Cmr5</fullName>
    </recommendedName>
</protein>
<comment type="subcellular location">
    <subcellularLocation>
        <location evidence="1">Cytoplasm</location>
    </subcellularLocation>
</comment>